<evidence type="ECO:0000256" key="1">
    <source>
        <dbReference type="SAM" id="MobiDB-lite"/>
    </source>
</evidence>
<keyword evidence="3" id="KW-1185">Reference proteome</keyword>
<reference evidence="2" key="1">
    <citation type="journal article" date="2014" name="Int. J. Syst. Evol. Microbiol.">
        <title>Complete genome sequence of Corynebacterium casei LMG S-19264T (=DSM 44701T), isolated from a smear-ripened cheese.</title>
        <authorList>
            <consortium name="US DOE Joint Genome Institute (JGI-PGF)"/>
            <person name="Walter F."/>
            <person name="Albersmeier A."/>
            <person name="Kalinowski J."/>
            <person name="Ruckert C."/>
        </authorList>
    </citation>
    <scope>NUCLEOTIDE SEQUENCE</scope>
    <source>
        <strain evidence="2">JCM 3086</strain>
    </source>
</reference>
<dbReference type="Proteomes" id="UP000657574">
    <property type="component" value="Unassembled WGS sequence"/>
</dbReference>
<name>A0A917NIS0_9ACTN</name>
<sequence>MSLAMPREAVEPPATHLTSNYRTHRQTECETIGFADTRSSQTKIMQNTSRALQPHRNDSTKVTRVIVPVSPPPGKDPAGMVASVSYRTFVAVLRGRRSHDERLVGQLASRAHSSRQRTIHVRRDEDGRIVGAGAGGGGGEDDGEDQEHADADAAVESAPLHFSTPREAIPMLLRIGKGLSVAIRSASLMVTWPCSGARGSPWWRTGPRCQPSRGALRVG</sequence>
<evidence type="ECO:0000313" key="2">
    <source>
        <dbReference type="EMBL" id="GGJ03701.1"/>
    </source>
</evidence>
<protein>
    <submittedName>
        <fullName evidence="2">Uncharacterized protein</fullName>
    </submittedName>
</protein>
<feature type="region of interest" description="Disordered" evidence="1">
    <location>
        <begin position="1"/>
        <end position="23"/>
    </location>
</feature>
<comment type="caution">
    <text evidence="2">The sequence shown here is derived from an EMBL/GenBank/DDBJ whole genome shotgun (WGS) entry which is preliminary data.</text>
</comment>
<dbReference type="AlphaFoldDB" id="A0A917NIS0"/>
<reference evidence="2" key="2">
    <citation type="submission" date="2020-09" db="EMBL/GenBank/DDBJ databases">
        <authorList>
            <person name="Sun Q."/>
            <person name="Ohkuma M."/>
        </authorList>
    </citation>
    <scope>NUCLEOTIDE SEQUENCE</scope>
    <source>
        <strain evidence="2">JCM 3086</strain>
    </source>
</reference>
<accession>A0A917NIS0</accession>
<gene>
    <name evidence="2" type="ORF">GCM10010121_012550</name>
</gene>
<organism evidence="2 3">
    <name type="scientific">Streptomyces brasiliensis</name>
    <dbReference type="NCBI Taxonomy" id="1954"/>
    <lineage>
        <taxon>Bacteria</taxon>
        <taxon>Bacillati</taxon>
        <taxon>Actinomycetota</taxon>
        <taxon>Actinomycetes</taxon>
        <taxon>Kitasatosporales</taxon>
        <taxon>Streptomycetaceae</taxon>
        <taxon>Streptomyces</taxon>
    </lineage>
</organism>
<dbReference type="EMBL" id="BMQA01000003">
    <property type="protein sequence ID" value="GGJ03701.1"/>
    <property type="molecule type" value="Genomic_DNA"/>
</dbReference>
<feature type="region of interest" description="Disordered" evidence="1">
    <location>
        <begin position="128"/>
        <end position="149"/>
    </location>
</feature>
<proteinExistence type="predicted"/>
<evidence type="ECO:0000313" key="3">
    <source>
        <dbReference type="Proteomes" id="UP000657574"/>
    </source>
</evidence>